<keyword evidence="4 8" id="KW-0812">Transmembrane</keyword>
<name>C1FI64_MICCC</name>
<keyword evidence="3 8" id="KW-0813">Transport</keyword>
<feature type="region of interest" description="Disordered" evidence="9">
    <location>
        <begin position="124"/>
        <end position="149"/>
    </location>
</feature>
<dbReference type="Gene3D" id="1.10.3430.10">
    <property type="entry name" value="Ammonium transporter AmtB like domains"/>
    <property type="match status" value="1"/>
</dbReference>
<dbReference type="OMA" id="CAGSDVM"/>
<feature type="transmembrane region" description="Helical" evidence="8">
    <location>
        <begin position="468"/>
        <end position="489"/>
    </location>
</feature>
<evidence type="ECO:0000259" key="10">
    <source>
        <dbReference type="Pfam" id="PF00909"/>
    </source>
</evidence>
<dbReference type="EMBL" id="CP001576">
    <property type="protein sequence ID" value="ACO69668.1"/>
    <property type="molecule type" value="Genomic_DNA"/>
</dbReference>
<evidence type="ECO:0000256" key="1">
    <source>
        <dbReference type="ARBA" id="ARBA00004141"/>
    </source>
</evidence>
<feature type="transmembrane region" description="Helical" evidence="8">
    <location>
        <begin position="439"/>
        <end position="461"/>
    </location>
</feature>
<accession>C1FI64</accession>
<gene>
    <name evidence="11" type="ORF">MICPUN_61768</name>
</gene>
<dbReference type="InParanoid" id="C1FI64"/>
<dbReference type="OrthoDB" id="534912at2759"/>
<feature type="transmembrane region" description="Helical" evidence="8">
    <location>
        <begin position="495"/>
        <end position="515"/>
    </location>
</feature>
<reference evidence="11 12" key="1">
    <citation type="journal article" date="2009" name="Science">
        <title>Green evolution and dynamic adaptations revealed by genomes of the marine picoeukaryotes Micromonas.</title>
        <authorList>
            <person name="Worden A.Z."/>
            <person name="Lee J.H."/>
            <person name="Mock T."/>
            <person name="Rouze P."/>
            <person name="Simmons M.P."/>
            <person name="Aerts A.L."/>
            <person name="Allen A.E."/>
            <person name="Cuvelier M.L."/>
            <person name="Derelle E."/>
            <person name="Everett M.V."/>
            <person name="Foulon E."/>
            <person name="Grimwood J."/>
            <person name="Gundlach H."/>
            <person name="Henrissat B."/>
            <person name="Napoli C."/>
            <person name="McDonald S.M."/>
            <person name="Parker M.S."/>
            <person name="Rombauts S."/>
            <person name="Salamov A."/>
            <person name="Von Dassow P."/>
            <person name="Badger J.H."/>
            <person name="Coutinho P.M."/>
            <person name="Demir E."/>
            <person name="Dubchak I."/>
            <person name="Gentemann C."/>
            <person name="Eikrem W."/>
            <person name="Gready J.E."/>
            <person name="John U."/>
            <person name="Lanier W."/>
            <person name="Lindquist E.A."/>
            <person name="Lucas S."/>
            <person name="Mayer K.F."/>
            <person name="Moreau H."/>
            <person name="Not F."/>
            <person name="Otillar R."/>
            <person name="Panaud O."/>
            <person name="Pangilinan J."/>
            <person name="Paulsen I."/>
            <person name="Piegu B."/>
            <person name="Poliakov A."/>
            <person name="Robbens S."/>
            <person name="Schmutz J."/>
            <person name="Toulza E."/>
            <person name="Wyss T."/>
            <person name="Zelensky A."/>
            <person name="Zhou K."/>
            <person name="Armbrust E.V."/>
            <person name="Bhattacharya D."/>
            <person name="Goodenough U.W."/>
            <person name="Van de Peer Y."/>
            <person name="Grigoriev I.V."/>
        </authorList>
    </citation>
    <scope>NUCLEOTIDE SEQUENCE [LARGE SCALE GENOMIC DNA]</scope>
    <source>
        <strain evidence="12">RCC299 / NOUM17</strain>
    </source>
</reference>
<dbReference type="NCBIfam" id="TIGR00836">
    <property type="entry name" value="amt"/>
    <property type="match status" value="1"/>
</dbReference>
<feature type="transmembrane region" description="Helical" evidence="8">
    <location>
        <begin position="198"/>
        <end position="220"/>
    </location>
</feature>
<dbReference type="RefSeq" id="XP_002508410.1">
    <property type="nucleotide sequence ID" value="XM_002508364.1"/>
</dbReference>
<evidence type="ECO:0000256" key="3">
    <source>
        <dbReference type="ARBA" id="ARBA00022448"/>
    </source>
</evidence>
<evidence type="ECO:0000256" key="5">
    <source>
        <dbReference type="ARBA" id="ARBA00022989"/>
    </source>
</evidence>
<comment type="subcellular location">
    <subcellularLocation>
        <location evidence="8">Cell membrane</location>
        <topology evidence="8">Multi-pass membrane protein</topology>
    </subcellularLocation>
    <subcellularLocation>
        <location evidence="1">Membrane</location>
        <topology evidence="1">Multi-pass membrane protein</topology>
    </subcellularLocation>
</comment>
<evidence type="ECO:0000313" key="11">
    <source>
        <dbReference type="EMBL" id="ACO69668.1"/>
    </source>
</evidence>
<dbReference type="STRING" id="296587.C1FI64"/>
<dbReference type="InterPro" id="IPR029020">
    <property type="entry name" value="Ammonium/urea_transptr"/>
</dbReference>
<feature type="transmembrane region" description="Helical" evidence="8">
    <location>
        <begin position="287"/>
        <end position="309"/>
    </location>
</feature>
<evidence type="ECO:0000256" key="8">
    <source>
        <dbReference type="RuleBase" id="RU362002"/>
    </source>
</evidence>
<dbReference type="GO" id="GO:0008519">
    <property type="term" value="F:ammonium channel activity"/>
    <property type="evidence" value="ECO:0007669"/>
    <property type="project" value="InterPro"/>
</dbReference>
<feature type="transmembrane region" description="Helical" evidence="8">
    <location>
        <begin position="365"/>
        <end position="386"/>
    </location>
</feature>
<feature type="transmembrane region" description="Helical" evidence="8">
    <location>
        <begin position="527"/>
        <end position="545"/>
    </location>
</feature>
<evidence type="ECO:0000256" key="6">
    <source>
        <dbReference type="ARBA" id="ARBA00023136"/>
    </source>
</evidence>
<dbReference type="AlphaFoldDB" id="C1FI64"/>
<keyword evidence="5 8" id="KW-1133">Transmembrane helix</keyword>
<feature type="compositionally biased region" description="Basic and acidic residues" evidence="9">
    <location>
        <begin position="131"/>
        <end position="146"/>
    </location>
</feature>
<proteinExistence type="inferred from homology"/>
<feature type="transmembrane region" description="Helical" evidence="8">
    <location>
        <begin position="579"/>
        <end position="600"/>
    </location>
</feature>
<feature type="domain" description="Ammonium transporter AmtB-like" evidence="10">
    <location>
        <begin position="200"/>
        <end position="627"/>
    </location>
</feature>
<dbReference type="PROSITE" id="PS01219">
    <property type="entry name" value="AMMONIUM_TRANSP"/>
    <property type="match status" value="1"/>
</dbReference>
<sequence>MKGHATLDIDVRTIPTGLVHVPKVCVLIWYHDQMKKKRSRPAPFHNDQRRKTHVFNRVSGTSNVTFRSARTPSRDTDKYFHHVFLIRVRALESTALRRVCGENIDRPSVDARILGVRALDLPGEPAHSRPFRPEFEGPDPKPENPKNSRASFPLPLLLAVDVLCKVGPERRGLAATTVAELSAEVATAVGLIHGSQDISYMLISGFFVFFMQAGFAMLCAGSVRSKNVMNILIKNVLDACIGCLAYFCFGYAISYGTKNSNSFSGEFAGEGWFFLAKGDHDAAFDTWHVFFFQWAFTAAAATITSGAMAERTAFQAYIAYSIVLSGFVYPVVVHWIWDTAGWLCNWKTDKDGNSDLLNDVGMHDFAGSGVVHMTGGIAGLMGAAIVGPRTGRFDASGRPMAMPGHNAALVVLGTFILWVGWYGFNPGSVLMIHATNAVTVARVCVTTTLAAASGGIGAMILNYSLYKVWDLVAVCNGCLAGLVSITAGACVLQPWSAILAGFVGSVVLWASSKLLLKLRIDDPLEAFPVHGACGAWGVIAVGLFADQQLLGDYMGNAKADQKIYGAFLGGGGKLLGNQILGIVVITLWVGTTIGGLFFALKTVGMLRASAEEEAAGLDESKHGGSAYNMEPSKV</sequence>
<dbReference type="KEGG" id="mis:MICPUN_61768"/>
<dbReference type="GO" id="GO:0005886">
    <property type="term" value="C:plasma membrane"/>
    <property type="evidence" value="ECO:0007669"/>
    <property type="project" value="UniProtKB-SubCell"/>
</dbReference>
<evidence type="ECO:0000256" key="7">
    <source>
        <dbReference type="ARBA" id="ARBA00023177"/>
    </source>
</evidence>
<dbReference type="PANTHER" id="PTHR11730:SF6">
    <property type="entry name" value="AMMONIUM TRANSPORTER"/>
    <property type="match status" value="1"/>
</dbReference>
<evidence type="ECO:0000256" key="9">
    <source>
        <dbReference type="SAM" id="MobiDB-lite"/>
    </source>
</evidence>
<dbReference type="Pfam" id="PF00909">
    <property type="entry name" value="Ammonium_transp"/>
    <property type="match status" value="1"/>
</dbReference>
<dbReference type="InterPro" id="IPR001905">
    <property type="entry name" value="Ammonium_transpt"/>
</dbReference>
<organism evidence="11 12">
    <name type="scientific">Micromonas commoda (strain RCC299 / NOUM17 / CCMP2709)</name>
    <name type="common">Picoplanktonic green alga</name>
    <dbReference type="NCBI Taxonomy" id="296587"/>
    <lineage>
        <taxon>Eukaryota</taxon>
        <taxon>Viridiplantae</taxon>
        <taxon>Chlorophyta</taxon>
        <taxon>Mamiellophyceae</taxon>
        <taxon>Mamiellales</taxon>
        <taxon>Mamiellaceae</taxon>
        <taxon>Micromonas</taxon>
    </lineage>
</organism>
<feature type="transmembrane region" description="Helical" evidence="8">
    <location>
        <begin position="232"/>
        <end position="253"/>
    </location>
</feature>
<dbReference type="FunCoup" id="C1FI64">
    <property type="interactions" value="36"/>
</dbReference>
<dbReference type="SUPFAM" id="SSF111352">
    <property type="entry name" value="Ammonium transporter"/>
    <property type="match status" value="1"/>
</dbReference>
<dbReference type="GO" id="GO:0097272">
    <property type="term" value="P:ammonium homeostasis"/>
    <property type="evidence" value="ECO:0007669"/>
    <property type="project" value="TreeGrafter"/>
</dbReference>
<keyword evidence="12" id="KW-1185">Reference proteome</keyword>
<feature type="transmembrane region" description="Helical" evidence="8">
    <location>
        <begin position="316"/>
        <end position="337"/>
    </location>
</feature>
<evidence type="ECO:0000256" key="4">
    <source>
        <dbReference type="ARBA" id="ARBA00022692"/>
    </source>
</evidence>
<dbReference type="InterPro" id="IPR024041">
    <property type="entry name" value="NH4_transpt_AmtB-like_dom"/>
</dbReference>
<dbReference type="GeneID" id="8246688"/>
<keyword evidence="7 8" id="KW-0924">Ammonia transport</keyword>
<dbReference type="eggNOG" id="KOG0682">
    <property type="taxonomic scope" value="Eukaryota"/>
</dbReference>
<feature type="transmembrane region" description="Helical" evidence="8">
    <location>
        <begin position="407"/>
        <end position="424"/>
    </location>
</feature>
<keyword evidence="6 8" id="KW-0472">Membrane</keyword>
<dbReference type="Proteomes" id="UP000002009">
    <property type="component" value="Chromosome 10"/>
</dbReference>
<dbReference type="InterPro" id="IPR018047">
    <property type="entry name" value="Ammonium_transpt_CS"/>
</dbReference>
<evidence type="ECO:0000256" key="2">
    <source>
        <dbReference type="ARBA" id="ARBA00005887"/>
    </source>
</evidence>
<comment type="similarity">
    <text evidence="2 8">Belongs to the ammonia transporter channel (TC 1.A.11.2) family.</text>
</comment>
<evidence type="ECO:0000313" key="12">
    <source>
        <dbReference type="Proteomes" id="UP000002009"/>
    </source>
</evidence>
<protein>
    <recommendedName>
        <fullName evidence="8">Ammonium transporter</fullName>
    </recommendedName>
</protein>
<dbReference type="FunFam" id="1.10.3430.10:FF:000008">
    <property type="entry name" value="Ammonium transporter"/>
    <property type="match status" value="1"/>
</dbReference>
<dbReference type="PANTHER" id="PTHR11730">
    <property type="entry name" value="AMMONIUM TRANSPORTER"/>
    <property type="match status" value="1"/>
</dbReference>